<dbReference type="GO" id="GO:0000155">
    <property type="term" value="F:phosphorelay sensor kinase activity"/>
    <property type="evidence" value="ECO:0007669"/>
    <property type="project" value="InterPro"/>
</dbReference>
<evidence type="ECO:0000256" key="6">
    <source>
        <dbReference type="PROSITE-ProRule" id="PRU00169"/>
    </source>
</evidence>
<dbReference type="PROSITE" id="PS50109">
    <property type="entry name" value="HIS_KIN"/>
    <property type="match status" value="1"/>
</dbReference>
<keyword evidence="5 9" id="KW-0418">Kinase</keyword>
<dbReference type="CDD" id="cd19920">
    <property type="entry name" value="REC_PA4781-like"/>
    <property type="match status" value="1"/>
</dbReference>
<evidence type="ECO:0000256" key="3">
    <source>
        <dbReference type="ARBA" id="ARBA00022553"/>
    </source>
</evidence>
<dbReference type="Pfam" id="PF00072">
    <property type="entry name" value="Response_reg"/>
    <property type="match status" value="1"/>
</dbReference>
<dbReference type="EMBL" id="DF820459">
    <property type="protein sequence ID" value="GAK53631.1"/>
    <property type="molecule type" value="Genomic_DNA"/>
</dbReference>
<dbReference type="FunFam" id="3.30.565.10:FF:000006">
    <property type="entry name" value="Sensor histidine kinase WalK"/>
    <property type="match status" value="1"/>
</dbReference>
<name>A0A0S6W540_9BACT</name>
<evidence type="ECO:0000256" key="5">
    <source>
        <dbReference type="ARBA" id="ARBA00022777"/>
    </source>
</evidence>
<evidence type="ECO:0000259" key="8">
    <source>
        <dbReference type="PROSITE" id="PS50110"/>
    </source>
</evidence>
<keyword evidence="4" id="KW-0808">Transferase</keyword>
<keyword evidence="3 6" id="KW-0597">Phosphoprotein</keyword>
<dbReference type="InterPro" id="IPR036890">
    <property type="entry name" value="HATPase_C_sf"/>
</dbReference>
<dbReference type="InterPro" id="IPR004358">
    <property type="entry name" value="Sig_transdc_His_kin-like_C"/>
</dbReference>
<keyword evidence="10" id="KW-1185">Reference proteome</keyword>
<protein>
    <recommendedName>
        <fullName evidence="2">histidine kinase</fullName>
        <ecNumber evidence="2">2.7.13.3</ecNumber>
    </recommendedName>
</protein>
<dbReference type="SUPFAM" id="SSF52172">
    <property type="entry name" value="CheY-like"/>
    <property type="match status" value="1"/>
</dbReference>
<feature type="modified residue" description="4-aspartylphosphate" evidence="6">
    <location>
        <position position="59"/>
    </location>
</feature>
<dbReference type="InterPro" id="IPR011006">
    <property type="entry name" value="CheY-like_superfamily"/>
</dbReference>
<dbReference type="InterPro" id="IPR001789">
    <property type="entry name" value="Sig_transdc_resp-reg_receiver"/>
</dbReference>
<comment type="catalytic activity">
    <reaction evidence="1">
        <text>ATP + protein L-histidine = ADP + protein N-phospho-L-histidine.</text>
        <dbReference type="EC" id="2.7.13.3"/>
    </reaction>
</comment>
<dbReference type="Gene3D" id="1.10.287.130">
    <property type="match status" value="1"/>
</dbReference>
<dbReference type="PROSITE" id="PS50110">
    <property type="entry name" value="RESPONSE_REGULATORY"/>
    <property type="match status" value="1"/>
</dbReference>
<dbReference type="PANTHER" id="PTHR43547:SF2">
    <property type="entry name" value="HYBRID SIGNAL TRANSDUCTION HISTIDINE KINASE C"/>
    <property type="match status" value="1"/>
</dbReference>
<evidence type="ECO:0000313" key="10">
    <source>
        <dbReference type="Proteomes" id="UP000030700"/>
    </source>
</evidence>
<dbReference type="Gene3D" id="3.30.565.10">
    <property type="entry name" value="Histidine kinase-like ATPase, C-terminal domain"/>
    <property type="match status" value="1"/>
</dbReference>
<organism evidence="9">
    <name type="scientific">Candidatus Moduliflexus flocculans</name>
    <dbReference type="NCBI Taxonomy" id="1499966"/>
    <lineage>
        <taxon>Bacteria</taxon>
        <taxon>Candidatus Moduliflexota</taxon>
        <taxon>Candidatus Moduliflexia</taxon>
        <taxon>Candidatus Moduliflexales</taxon>
        <taxon>Candidatus Moduliflexaceae</taxon>
    </lineage>
</organism>
<evidence type="ECO:0000313" key="9">
    <source>
        <dbReference type="EMBL" id="GAK53631.1"/>
    </source>
</evidence>
<gene>
    <name evidence="9" type="ORF">U14_04897</name>
</gene>
<dbReference type="SUPFAM" id="SSF55874">
    <property type="entry name" value="ATPase domain of HSP90 chaperone/DNA topoisomerase II/histidine kinase"/>
    <property type="match status" value="1"/>
</dbReference>
<accession>A0A0S6W540</accession>
<evidence type="ECO:0000256" key="2">
    <source>
        <dbReference type="ARBA" id="ARBA00012438"/>
    </source>
</evidence>
<dbReference type="AlphaFoldDB" id="A0A0S6W540"/>
<dbReference type="InterPro" id="IPR003594">
    <property type="entry name" value="HATPase_dom"/>
</dbReference>
<evidence type="ECO:0000256" key="1">
    <source>
        <dbReference type="ARBA" id="ARBA00000085"/>
    </source>
</evidence>
<dbReference type="PRINTS" id="PR00344">
    <property type="entry name" value="BCTRLSENSOR"/>
</dbReference>
<evidence type="ECO:0000259" key="7">
    <source>
        <dbReference type="PROSITE" id="PS50109"/>
    </source>
</evidence>
<feature type="domain" description="Histidine kinase" evidence="7">
    <location>
        <begin position="149"/>
        <end position="367"/>
    </location>
</feature>
<proteinExistence type="predicted"/>
<feature type="domain" description="Response regulatory" evidence="8">
    <location>
        <begin position="10"/>
        <end position="127"/>
    </location>
</feature>
<dbReference type="STRING" id="1499966.U14_04897"/>
<dbReference type="InterPro" id="IPR005467">
    <property type="entry name" value="His_kinase_dom"/>
</dbReference>
<dbReference type="EC" id="2.7.13.3" evidence="2"/>
<dbReference type="CDD" id="cd00082">
    <property type="entry name" value="HisKA"/>
    <property type="match status" value="1"/>
</dbReference>
<dbReference type="InterPro" id="IPR003661">
    <property type="entry name" value="HisK_dim/P_dom"/>
</dbReference>
<dbReference type="CDD" id="cd00075">
    <property type="entry name" value="HATPase"/>
    <property type="match status" value="1"/>
</dbReference>
<dbReference type="HOGENOM" id="CLU_000445_114_72_0"/>
<dbReference type="SMART" id="SM00388">
    <property type="entry name" value="HisKA"/>
    <property type="match status" value="1"/>
</dbReference>
<dbReference type="Pfam" id="PF00512">
    <property type="entry name" value="HisKA"/>
    <property type="match status" value="1"/>
</dbReference>
<dbReference type="Gene3D" id="3.40.50.2300">
    <property type="match status" value="1"/>
</dbReference>
<dbReference type="Pfam" id="PF02518">
    <property type="entry name" value="HATPase_c"/>
    <property type="match status" value="1"/>
</dbReference>
<dbReference type="Proteomes" id="UP000030700">
    <property type="component" value="Unassembled WGS sequence"/>
</dbReference>
<dbReference type="PANTHER" id="PTHR43547">
    <property type="entry name" value="TWO-COMPONENT HISTIDINE KINASE"/>
    <property type="match status" value="1"/>
</dbReference>
<dbReference type="SMART" id="SM00448">
    <property type="entry name" value="REC"/>
    <property type="match status" value="1"/>
</dbReference>
<sequence>MNSNKMKQSTVLLVDDKPENLDVLLAYLHDAQLRMLVAQSGEEAIHITERFLPDLILLDVLMPPGIDGFETCRRLKASEKTAEIPIIFITALSDVNDKITGFQVGGVDYITKPLRHEEVLARVHTHLLLRRQRQQLEIENASKNKFFSIIAHDLRGPLHSIYELTKTNRELLERQDYEQVKKLLDLEYAATENLTKLLENLLTWARIQQGTIEFKPQMLNLGHLCRYAIDVLKPAALQKEITLTSDFSGDVFVVVDMNMLETVVRNLVSNAIKFTPIGGKITISMTQAKEMATVAVTDTGIGIDAAFLPQLFEIGAKFHRLGTAHEKGTGLGLILCKEFVERHGGSIQVDSAVNCGSTFSFTLPLPNDMAEAMNNNEYAGLIGGGDGR</sequence>
<dbReference type="SMART" id="SM00387">
    <property type="entry name" value="HATPase_c"/>
    <property type="match status" value="1"/>
</dbReference>
<evidence type="ECO:0000256" key="4">
    <source>
        <dbReference type="ARBA" id="ARBA00022679"/>
    </source>
</evidence>
<reference evidence="9" key="1">
    <citation type="journal article" date="2015" name="PeerJ">
        <title>First genomic representation of candidate bacterial phylum KSB3 points to enhanced environmental sensing as a trigger of wastewater bulking.</title>
        <authorList>
            <person name="Sekiguchi Y."/>
            <person name="Ohashi A."/>
            <person name="Parks D.H."/>
            <person name="Yamauchi T."/>
            <person name="Tyson G.W."/>
            <person name="Hugenholtz P."/>
        </authorList>
    </citation>
    <scope>NUCLEOTIDE SEQUENCE [LARGE SCALE GENOMIC DNA]</scope>
</reference>